<protein>
    <submittedName>
        <fullName evidence="8">Transmembrane protein 14C</fullName>
    </submittedName>
</protein>
<sequence>MPADAFGVVYAGLVAAGSIPSLVAGLVAGSIAAFAALTSNFYILTTVGVVLGGVMSVRFAKSGKFMPAGIIALLSILIVIRCIVYFTAKK</sequence>
<feature type="transmembrane region" description="Helical" evidence="6">
    <location>
        <begin position="6"/>
        <end position="34"/>
    </location>
</feature>
<keyword evidence="4 6" id="KW-1133">Transmembrane helix</keyword>
<accession>A0A915DFG3</accession>
<evidence type="ECO:0000313" key="8">
    <source>
        <dbReference type="WBParaSite" id="jg19318"/>
    </source>
</evidence>
<feature type="transmembrane region" description="Helical" evidence="6">
    <location>
        <begin position="41"/>
        <end position="59"/>
    </location>
</feature>
<dbReference type="InterPro" id="IPR044890">
    <property type="entry name" value="TMEM14_sf"/>
</dbReference>
<evidence type="ECO:0000256" key="6">
    <source>
        <dbReference type="SAM" id="Phobius"/>
    </source>
</evidence>
<dbReference type="Gene3D" id="1.10.10.1740">
    <property type="entry name" value="Transmembrane protein 14-like"/>
    <property type="match status" value="1"/>
</dbReference>
<keyword evidence="5 6" id="KW-0472">Membrane</keyword>
<feature type="transmembrane region" description="Helical" evidence="6">
    <location>
        <begin position="65"/>
        <end position="88"/>
    </location>
</feature>
<dbReference type="Proteomes" id="UP000887574">
    <property type="component" value="Unplaced"/>
</dbReference>
<proteinExistence type="inferred from homology"/>
<name>A0A915DFG3_9BILA</name>
<evidence type="ECO:0000256" key="1">
    <source>
        <dbReference type="ARBA" id="ARBA00004370"/>
    </source>
</evidence>
<evidence type="ECO:0000256" key="3">
    <source>
        <dbReference type="ARBA" id="ARBA00022692"/>
    </source>
</evidence>
<dbReference type="AlphaFoldDB" id="A0A915DFG3"/>
<dbReference type="InterPro" id="IPR005349">
    <property type="entry name" value="TMEM14"/>
</dbReference>
<keyword evidence="3 6" id="KW-0812">Transmembrane</keyword>
<organism evidence="7 8">
    <name type="scientific">Ditylenchus dipsaci</name>
    <dbReference type="NCBI Taxonomy" id="166011"/>
    <lineage>
        <taxon>Eukaryota</taxon>
        <taxon>Metazoa</taxon>
        <taxon>Ecdysozoa</taxon>
        <taxon>Nematoda</taxon>
        <taxon>Chromadorea</taxon>
        <taxon>Rhabditida</taxon>
        <taxon>Tylenchina</taxon>
        <taxon>Tylenchomorpha</taxon>
        <taxon>Sphaerularioidea</taxon>
        <taxon>Anguinidae</taxon>
        <taxon>Anguininae</taxon>
        <taxon>Ditylenchus</taxon>
    </lineage>
</organism>
<evidence type="ECO:0000256" key="5">
    <source>
        <dbReference type="ARBA" id="ARBA00023136"/>
    </source>
</evidence>
<keyword evidence="7" id="KW-1185">Reference proteome</keyword>
<dbReference type="GO" id="GO:0016020">
    <property type="term" value="C:membrane"/>
    <property type="evidence" value="ECO:0007669"/>
    <property type="project" value="UniProtKB-SubCell"/>
</dbReference>
<dbReference type="Pfam" id="PF03647">
    <property type="entry name" value="Tmemb_14"/>
    <property type="match status" value="1"/>
</dbReference>
<evidence type="ECO:0000256" key="2">
    <source>
        <dbReference type="ARBA" id="ARBA00007590"/>
    </source>
</evidence>
<evidence type="ECO:0000256" key="4">
    <source>
        <dbReference type="ARBA" id="ARBA00022989"/>
    </source>
</evidence>
<reference evidence="8" key="1">
    <citation type="submission" date="2022-11" db="UniProtKB">
        <authorList>
            <consortium name="WormBaseParasite"/>
        </authorList>
    </citation>
    <scope>IDENTIFICATION</scope>
</reference>
<comment type="subcellular location">
    <subcellularLocation>
        <location evidence="1">Membrane</location>
    </subcellularLocation>
</comment>
<evidence type="ECO:0000313" key="7">
    <source>
        <dbReference type="Proteomes" id="UP000887574"/>
    </source>
</evidence>
<comment type="similarity">
    <text evidence="2">Belongs to the TMEM14 family.</text>
</comment>
<dbReference type="WBParaSite" id="jg19318">
    <property type="protein sequence ID" value="jg19318"/>
    <property type="gene ID" value="jg19318"/>
</dbReference>